<keyword evidence="1" id="KW-0472">Membrane</keyword>
<sequence>MRLTTELRSENRIGLFILACGLVPFVILASGGQDFNVGIIFCITMSVPLFIILLLGALIGRIILYPRYRSYSPTVHCCVLGRGSIYILGTMYTLQPATDSPSPTARYLISIALEEKMIETNMTKILRLHLNSNTYRYGKSSHTAEAPVPDHFVQSVSQWMYTLAEGYTEEVINTTEGAVTQRETATQACQTVLREEKMKKGTPMVSCTPSVETYKKCASGIFYKLHSAQWAVISFSHTYIVAKG</sequence>
<gene>
    <name evidence="2" type="ORF">PROFUN_11534</name>
</gene>
<evidence type="ECO:0000256" key="1">
    <source>
        <dbReference type="SAM" id="Phobius"/>
    </source>
</evidence>
<evidence type="ECO:0000313" key="3">
    <source>
        <dbReference type="Proteomes" id="UP000241769"/>
    </source>
</evidence>
<proteinExistence type="predicted"/>
<dbReference type="EMBL" id="MDYQ01000138">
    <property type="protein sequence ID" value="PRP80794.1"/>
    <property type="molecule type" value="Genomic_DNA"/>
</dbReference>
<keyword evidence="1" id="KW-1133">Transmembrane helix</keyword>
<dbReference type="AlphaFoldDB" id="A0A2P6NA16"/>
<organism evidence="2 3">
    <name type="scientific">Planoprotostelium fungivorum</name>
    <dbReference type="NCBI Taxonomy" id="1890364"/>
    <lineage>
        <taxon>Eukaryota</taxon>
        <taxon>Amoebozoa</taxon>
        <taxon>Evosea</taxon>
        <taxon>Variosea</taxon>
        <taxon>Cavosteliida</taxon>
        <taxon>Cavosteliaceae</taxon>
        <taxon>Planoprotostelium</taxon>
    </lineage>
</organism>
<feature type="transmembrane region" description="Helical" evidence="1">
    <location>
        <begin position="37"/>
        <end position="64"/>
    </location>
</feature>
<evidence type="ECO:0000313" key="2">
    <source>
        <dbReference type="EMBL" id="PRP80794.1"/>
    </source>
</evidence>
<reference evidence="2 3" key="1">
    <citation type="journal article" date="2018" name="Genome Biol. Evol.">
        <title>Multiple Roots of Fruiting Body Formation in Amoebozoa.</title>
        <authorList>
            <person name="Hillmann F."/>
            <person name="Forbes G."/>
            <person name="Novohradska S."/>
            <person name="Ferling I."/>
            <person name="Riege K."/>
            <person name="Groth M."/>
            <person name="Westermann M."/>
            <person name="Marz M."/>
            <person name="Spaller T."/>
            <person name="Winckler T."/>
            <person name="Schaap P."/>
            <person name="Glockner G."/>
        </authorList>
    </citation>
    <scope>NUCLEOTIDE SEQUENCE [LARGE SCALE GENOMIC DNA]</scope>
    <source>
        <strain evidence="2 3">Jena</strain>
    </source>
</reference>
<dbReference type="Proteomes" id="UP000241769">
    <property type="component" value="Unassembled WGS sequence"/>
</dbReference>
<keyword evidence="1" id="KW-0812">Transmembrane</keyword>
<comment type="caution">
    <text evidence="2">The sequence shown here is derived from an EMBL/GenBank/DDBJ whole genome shotgun (WGS) entry which is preliminary data.</text>
</comment>
<keyword evidence="3" id="KW-1185">Reference proteome</keyword>
<accession>A0A2P6NA16</accession>
<protein>
    <submittedName>
        <fullName evidence="2">Uncharacterized protein</fullName>
    </submittedName>
</protein>
<dbReference type="InParanoid" id="A0A2P6NA16"/>
<name>A0A2P6NA16_9EUKA</name>
<feature type="transmembrane region" description="Helical" evidence="1">
    <location>
        <begin position="12"/>
        <end position="31"/>
    </location>
</feature>